<dbReference type="GO" id="GO:0005524">
    <property type="term" value="F:ATP binding"/>
    <property type="evidence" value="ECO:0007669"/>
    <property type="project" value="InterPro"/>
</dbReference>
<evidence type="ECO:0000259" key="1">
    <source>
        <dbReference type="SMART" id="SM01016"/>
    </source>
</evidence>
<feature type="non-terminal residue" evidence="2">
    <location>
        <position position="70"/>
    </location>
</feature>
<dbReference type="GO" id="GO:0005737">
    <property type="term" value="C:cytoplasm"/>
    <property type="evidence" value="ECO:0007669"/>
    <property type="project" value="InterPro"/>
</dbReference>
<dbReference type="SMART" id="SM01016">
    <property type="entry name" value="Arg_tRNA_synt_N"/>
    <property type="match status" value="1"/>
</dbReference>
<dbReference type="GO" id="GO:0004814">
    <property type="term" value="F:arginine-tRNA ligase activity"/>
    <property type="evidence" value="ECO:0007669"/>
    <property type="project" value="InterPro"/>
</dbReference>
<reference evidence="2" key="1">
    <citation type="journal article" date="2020" name="mSystems">
        <title>Genome- and Community-Level Interaction Insights into Carbon Utilization and Element Cycling Functions of Hydrothermarchaeota in Hydrothermal Sediment.</title>
        <authorList>
            <person name="Zhou Z."/>
            <person name="Liu Y."/>
            <person name="Xu W."/>
            <person name="Pan J."/>
            <person name="Luo Z.H."/>
            <person name="Li M."/>
        </authorList>
    </citation>
    <scope>NUCLEOTIDE SEQUENCE [LARGE SCALE GENOMIC DNA]</scope>
    <source>
        <strain evidence="2">HyVt-527</strain>
    </source>
</reference>
<dbReference type="InterPro" id="IPR005148">
    <property type="entry name" value="Arg-tRNA-synth_N"/>
</dbReference>
<dbReference type="Pfam" id="PF03485">
    <property type="entry name" value="Arg_tRNA_synt_N"/>
    <property type="match status" value="1"/>
</dbReference>
<proteinExistence type="predicted"/>
<protein>
    <submittedName>
        <fullName evidence="2">Arginine--tRNA ligase</fullName>
    </submittedName>
</protein>
<feature type="domain" description="Arginyl tRNA synthetase N-terminal" evidence="1">
    <location>
        <begin position="5"/>
        <end position="69"/>
    </location>
</feature>
<accession>A0A7V5PRY7</accession>
<dbReference type="InterPro" id="IPR036695">
    <property type="entry name" value="Arg-tRNA-synth_N_sf"/>
</dbReference>
<dbReference type="EMBL" id="DROD01000673">
    <property type="protein sequence ID" value="HHJ53630.1"/>
    <property type="molecule type" value="Genomic_DNA"/>
</dbReference>
<name>A0A7V5PRY7_CALAY</name>
<comment type="caution">
    <text evidence="2">The sequence shown here is derived from an EMBL/GenBank/DDBJ whole genome shotgun (WGS) entry which is preliminary data.</text>
</comment>
<dbReference type="GO" id="GO:0006420">
    <property type="term" value="P:arginyl-tRNA aminoacylation"/>
    <property type="evidence" value="ECO:0007669"/>
    <property type="project" value="InterPro"/>
</dbReference>
<dbReference type="Gene3D" id="3.30.1360.70">
    <property type="entry name" value="Arginyl tRNA synthetase N-terminal domain"/>
    <property type="match status" value="1"/>
</dbReference>
<organism evidence="2">
    <name type="scientific">Caldithrix abyssi</name>
    <dbReference type="NCBI Taxonomy" id="187145"/>
    <lineage>
        <taxon>Bacteria</taxon>
        <taxon>Pseudomonadati</taxon>
        <taxon>Calditrichota</taxon>
        <taxon>Calditrichia</taxon>
        <taxon>Calditrichales</taxon>
        <taxon>Calditrichaceae</taxon>
        <taxon>Caldithrix</taxon>
    </lineage>
</organism>
<dbReference type="AlphaFoldDB" id="A0A7V5PRY7"/>
<evidence type="ECO:0000313" key="2">
    <source>
        <dbReference type="EMBL" id="HHJ53630.1"/>
    </source>
</evidence>
<keyword evidence="2" id="KW-0436">Ligase</keyword>
<dbReference type="SUPFAM" id="SSF55190">
    <property type="entry name" value="Arginyl-tRNA synthetase (ArgRS), N-terminal 'additional' domain"/>
    <property type="match status" value="1"/>
</dbReference>
<dbReference type="Proteomes" id="UP000886124">
    <property type="component" value="Unassembled WGS sequence"/>
</dbReference>
<sequence length="70" mass="8160">MTSEQYIKEQLQQFLTKHKISGVEVILQRPKEKKFGDYTTNLAMQLARHLKKKPTDIAQMIIEAFEPNPS</sequence>
<gene>
    <name evidence="2" type="ORF">ENJ89_10580</name>
</gene>